<proteinExistence type="inferred from homology"/>
<dbReference type="OrthoDB" id="9815233at2"/>
<dbReference type="PANTHER" id="PTHR43277:SF3">
    <property type="entry name" value="DECARBOXYLASE, PUTATIVE-RELATED"/>
    <property type="match status" value="1"/>
</dbReference>
<evidence type="ECO:0000256" key="5">
    <source>
        <dbReference type="ARBA" id="ARBA00023239"/>
    </source>
</evidence>
<dbReference type="InterPro" id="IPR015424">
    <property type="entry name" value="PyrdxlP-dep_Trfase"/>
</dbReference>
<evidence type="ECO:0000259" key="6">
    <source>
        <dbReference type="Pfam" id="PF01276"/>
    </source>
</evidence>
<feature type="domain" description="Orn/Lys/Arg decarboxylases family 1 pyridoxal-P attachment site" evidence="6">
    <location>
        <begin position="5"/>
        <end position="311"/>
    </location>
</feature>
<protein>
    <submittedName>
        <fullName evidence="8">Decarboxylase</fullName>
    </submittedName>
</protein>
<sequence>MNDLDKALYQYSRSDFYPFHMPGHKRQVQNEYLCNPYAVDITEITDFDNLHHAEGILKENQDMAASLYHTEKSWFLINGSTGGILAAVSACTSRGGKLIMARNCHKAVYHAAYLRGLETVYLYPSYEPFCGLNGGISSIDVKKALQENPDTEAVILTSPSYDGVVSDIRKIAELVHSRGIPLLVDEAHGAHFPFYKGFPTSALDLGADVVIHSLHKTLPAMTQTALLHKKGNRVSEEKLEEFLDIYETSSPSYVLMGGISFCLRYIKEQGETAFRKFWQNLQQCRKSLEDLRVLRLIGKELKNQEDIFDFDDSKIVISTAWADLSGCQLHRILRERYHLEMEMEAEQYVLALTSVMDSREGFRRLTEALLEIDRELAKRRSGREGSAARELCFIESSSQTCREQALPIWKAMESSCESILLEKSQGRISAEYAYLYPPGIPLLVPGEKIDSEFLNHAEKLKQQGLLLQGMKDYSQKFIRVLKKEEKTNG</sequence>
<evidence type="ECO:0000259" key="7">
    <source>
        <dbReference type="Pfam" id="PF03711"/>
    </source>
</evidence>
<evidence type="ECO:0000256" key="1">
    <source>
        <dbReference type="ARBA" id="ARBA00001933"/>
    </source>
</evidence>
<dbReference type="Pfam" id="PF03711">
    <property type="entry name" value="OKR_DC_1_C"/>
    <property type="match status" value="1"/>
</dbReference>
<keyword evidence="4" id="KW-0663">Pyridoxal phosphate</keyword>
<reference evidence="9" key="1">
    <citation type="submission" date="2018-06" db="EMBL/GenBank/DDBJ databases">
        <title>Description of Blautia argi sp. nov., a new anaerobic isolated from dog feces.</title>
        <authorList>
            <person name="Chang Y.-H."/>
            <person name="Paek J."/>
            <person name="Shin Y."/>
        </authorList>
    </citation>
    <scope>NUCLEOTIDE SEQUENCE [LARGE SCALE GENOMIC DNA]</scope>
    <source>
        <strain evidence="9">KCTC 15426</strain>
    </source>
</reference>
<gene>
    <name evidence="8" type="ORF">DQQ01_14985</name>
</gene>
<dbReference type="GO" id="GO:0016831">
    <property type="term" value="F:carboxy-lyase activity"/>
    <property type="evidence" value="ECO:0007669"/>
    <property type="project" value="UniProtKB-KW"/>
</dbReference>
<dbReference type="SUPFAM" id="SSF55904">
    <property type="entry name" value="Ornithine decarboxylase C-terminal domain"/>
    <property type="match status" value="1"/>
</dbReference>
<evidence type="ECO:0000313" key="8">
    <source>
        <dbReference type="EMBL" id="AWY99208.1"/>
    </source>
</evidence>
<dbReference type="InterPro" id="IPR008286">
    <property type="entry name" value="Prn/Lys/Arg_de-COase_C"/>
</dbReference>
<evidence type="ECO:0000256" key="3">
    <source>
        <dbReference type="ARBA" id="ARBA00022793"/>
    </source>
</evidence>
<evidence type="ECO:0000256" key="4">
    <source>
        <dbReference type="ARBA" id="ARBA00022898"/>
    </source>
</evidence>
<evidence type="ECO:0000256" key="2">
    <source>
        <dbReference type="ARBA" id="ARBA00010671"/>
    </source>
</evidence>
<dbReference type="InterPro" id="IPR052357">
    <property type="entry name" value="Orn_Lys_Arg_decarboxylase-I"/>
</dbReference>
<accession>A0A2Z4UE17</accession>
<dbReference type="InterPro" id="IPR036633">
    <property type="entry name" value="Prn/Lys/Arg_de-COase_C_sf"/>
</dbReference>
<feature type="domain" description="Orn/Lys/Arg decarboxylase C-terminal" evidence="7">
    <location>
        <begin position="410"/>
        <end position="452"/>
    </location>
</feature>
<dbReference type="Pfam" id="PF01276">
    <property type="entry name" value="OKR_DC_1"/>
    <property type="match status" value="1"/>
</dbReference>
<dbReference type="RefSeq" id="WP_111920652.1">
    <property type="nucleotide sequence ID" value="NZ_CP030280.1"/>
</dbReference>
<keyword evidence="3" id="KW-0210">Decarboxylase</keyword>
<dbReference type="EMBL" id="CP030280">
    <property type="protein sequence ID" value="AWY99208.1"/>
    <property type="molecule type" value="Genomic_DNA"/>
</dbReference>
<keyword evidence="5" id="KW-0456">Lyase</keyword>
<dbReference type="InterPro" id="IPR000310">
    <property type="entry name" value="Orn/Lys/Arg_deCO2ase_major_dom"/>
</dbReference>
<dbReference type="Proteomes" id="UP000250003">
    <property type="component" value="Chromosome"/>
</dbReference>
<dbReference type="KEGG" id="blau:DQQ01_14985"/>
<dbReference type="Gene3D" id="3.90.100.10">
    <property type="entry name" value="Orn/Lys/Arg decarboxylase, C-terminal domain"/>
    <property type="match status" value="1"/>
</dbReference>
<dbReference type="InterPro" id="IPR015421">
    <property type="entry name" value="PyrdxlP-dep_Trfase_major"/>
</dbReference>
<dbReference type="AlphaFoldDB" id="A0A2Z4UE17"/>
<dbReference type="PANTHER" id="PTHR43277">
    <property type="entry name" value="ARGININE DECARBOXYLASE"/>
    <property type="match status" value="1"/>
</dbReference>
<organism evidence="8 9">
    <name type="scientific">Blautia argi</name>
    <dbReference type="NCBI Taxonomy" id="1912897"/>
    <lineage>
        <taxon>Bacteria</taxon>
        <taxon>Bacillati</taxon>
        <taxon>Bacillota</taxon>
        <taxon>Clostridia</taxon>
        <taxon>Lachnospirales</taxon>
        <taxon>Lachnospiraceae</taxon>
        <taxon>Blautia</taxon>
    </lineage>
</organism>
<comment type="similarity">
    <text evidence="2">Belongs to the Orn/Lys/Arg decarboxylase class-I family.</text>
</comment>
<dbReference type="Gene3D" id="3.40.640.10">
    <property type="entry name" value="Type I PLP-dependent aspartate aminotransferase-like (Major domain)"/>
    <property type="match status" value="1"/>
</dbReference>
<evidence type="ECO:0000313" key="9">
    <source>
        <dbReference type="Proteomes" id="UP000250003"/>
    </source>
</evidence>
<comment type="cofactor">
    <cofactor evidence="1">
        <name>pyridoxal 5'-phosphate</name>
        <dbReference type="ChEBI" id="CHEBI:597326"/>
    </cofactor>
</comment>
<dbReference type="SUPFAM" id="SSF53383">
    <property type="entry name" value="PLP-dependent transferases"/>
    <property type="match status" value="1"/>
</dbReference>
<name>A0A2Z4UE17_9FIRM</name>
<keyword evidence="9" id="KW-1185">Reference proteome</keyword>